<evidence type="ECO:0000256" key="1">
    <source>
        <dbReference type="SAM" id="Phobius"/>
    </source>
</evidence>
<gene>
    <name evidence="3" type="ORF">THRCLA_02914</name>
</gene>
<accession>A0A1W0A3M2</accession>
<evidence type="ECO:0000313" key="4">
    <source>
        <dbReference type="Proteomes" id="UP000243217"/>
    </source>
</evidence>
<feature type="transmembrane region" description="Helical" evidence="1">
    <location>
        <begin position="138"/>
        <end position="159"/>
    </location>
</feature>
<proteinExistence type="predicted"/>
<comment type="caution">
    <text evidence="3">The sequence shown here is derived from an EMBL/GenBank/DDBJ whole genome shotgun (WGS) entry which is preliminary data.</text>
</comment>
<keyword evidence="2" id="KW-0732">Signal</keyword>
<dbReference type="Proteomes" id="UP000243217">
    <property type="component" value="Unassembled WGS sequence"/>
</dbReference>
<sequence>MALVIFASIFANVSSAVDLKKLYQPTLYATKSCQKSVNSILTFMGNLSSSSLYPARAATLYNFDQKDSSMPATMSILPVLNPADTAFDFFPLVFIYDWIIGNSEVVSFQGDNGNLTLLGNNLADYKQLVDLSLLPTRGVQYATFVMIALASITFIYVITSHGYVEGQNMFELIWVGRPLVLLRSLTSGYHKMESTTFRVYNSLGIRPV</sequence>
<keyword evidence="1" id="KW-0812">Transmembrane</keyword>
<organism evidence="3 4">
    <name type="scientific">Thraustotheca clavata</name>
    <dbReference type="NCBI Taxonomy" id="74557"/>
    <lineage>
        <taxon>Eukaryota</taxon>
        <taxon>Sar</taxon>
        <taxon>Stramenopiles</taxon>
        <taxon>Oomycota</taxon>
        <taxon>Saprolegniomycetes</taxon>
        <taxon>Saprolegniales</taxon>
        <taxon>Achlyaceae</taxon>
        <taxon>Thraustotheca</taxon>
    </lineage>
</organism>
<protein>
    <recommendedName>
        <fullName evidence="5">Secreted protein</fullName>
    </recommendedName>
</protein>
<keyword evidence="1" id="KW-0472">Membrane</keyword>
<evidence type="ECO:0000313" key="3">
    <source>
        <dbReference type="EMBL" id="OQS04883.1"/>
    </source>
</evidence>
<evidence type="ECO:0000256" key="2">
    <source>
        <dbReference type="SAM" id="SignalP"/>
    </source>
</evidence>
<name>A0A1W0A3M2_9STRA</name>
<reference evidence="3 4" key="1">
    <citation type="journal article" date="2014" name="Genome Biol. Evol.">
        <title>The secreted proteins of Achlya hypogyna and Thraustotheca clavata identify the ancestral oomycete secretome and reveal gene acquisitions by horizontal gene transfer.</title>
        <authorList>
            <person name="Misner I."/>
            <person name="Blouin N."/>
            <person name="Leonard G."/>
            <person name="Richards T.A."/>
            <person name="Lane C.E."/>
        </authorList>
    </citation>
    <scope>NUCLEOTIDE SEQUENCE [LARGE SCALE GENOMIC DNA]</scope>
    <source>
        <strain evidence="3 4">ATCC 34112</strain>
    </source>
</reference>
<keyword evidence="1" id="KW-1133">Transmembrane helix</keyword>
<feature type="signal peptide" evidence="2">
    <location>
        <begin position="1"/>
        <end position="16"/>
    </location>
</feature>
<feature type="chain" id="PRO_5013139538" description="Secreted protein" evidence="2">
    <location>
        <begin position="17"/>
        <end position="208"/>
    </location>
</feature>
<dbReference type="AlphaFoldDB" id="A0A1W0A3M2"/>
<keyword evidence="4" id="KW-1185">Reference proteome</keyword>
<evidence type="ECO:0008006" key="5">
    <source>
        <dbReference type="Google" id="ProtNLM"/>
    </source>
</evidence>
<dbReference type="EMBL" id="JNBS01000536">
    <property type="protein sequence ID" value="OQS04883.1"/>
    <property type="molecule type" value="Genomic_DNA"/>
</dbReference>